<gene>
    <name evidence="2" type="ORF">N7509_000231</name>
</gene>
<evidence type="ECO:0000256" key="1">
    <source>
        <dbReference type="SAM" id="MobiDB-lite"/>
    </source>
</evidence>
<sequence>MEDMDEAPTAAEYCVTRLEKDSDITWLYGPWKSTDPSHNPHAARAAASQISHECSELRSAIRPAPKRRAQLFFAFCTPLGPESPTNGPLVLEKEVLKTGGVWAWSRLPCPQYPLSRMAASATRFTREWSRRIWPQFPSKNLAKVHFDLEVRQCIALDSTLTHNTAYDESSPIRSPLGGFDDAFRLPGENYLFMDSSLFHEKSRGQTITQLPSTGLKSSHGPIEPRQEGADNRDTGDDIFFI</sequence>
<dbReference type="Proteomes" id="UP001147747">
    <property type="component" value="Unassembled WGS sequence"/>
</dbReference>
<dbReference type="AlphaFoldDB" id="A0A9W9WCR0"/>
<name>A0A9W9WCR0_9EURO</name>
<evidence type="ECO:0000313" key="2">
    <source>
        <dbReference type="EMBL" id="KAJ5414897.1"/>
    </source>
</evidence>
<keyword evidence="3" id="KW-1185">Reference proteome</keyword>
<protein>
    <submittedName>
        <fullName evidence="2">Uncharacterized protein</fullName>
    </submittedName>
</protein>
<accession>A0A9W9WCR0</accession>
<proteinExistence type="predicted"/>
<feature type="region of interest" description="Disordered" evidence="1">
    <location>
        <begin position="210"/>
        <end position="236"/>
    </location>
</feature>
<organism evidence="2 3">
    <name type="scientific">Penicillium cosmopolitanum</name>
    <dbReference type="NCBI Taxonomy" id="1131564"/>
    <lineage>
        <taxon>Eukaryota</taxon>
        <taxon>Fungi</taxon>
        <taxon>Dikarya</taxon>
        <taxon>Ascomycota</taxon>
        <taxon>Pezizomycotina</taxon>
        <taxon>Eurotiomycetes</taxon>
        <taxon>Eurotiomycetidae</taxon>
        <taxon>Eurotiales</taxon>
        <taxon>Aspergillaceae</taxon>
        <taxon>Penicillium</taxon>
    </lineage>
</organism>
<comment type="caution">
    <text evidence="2">The sequence shown here is derived from an EMBL/GenBank/DDBJ whole genome shotgun (WGS) entry which is preliminary data.</text>
</comment>
<dbReference type="RefSeq" id="XP_056494743.1">
    <property type="nucleotide sequence ID" value="XM_056624878.1"/>
</dbReference>
<reference evidence="2" key="2">
    <citation type="journal article" date="2023" name="IMA Fungus">
        <title>Comparative genomic study of the Penicillium genus elucidates a diverse pangenome and 15 lateral gene transfer events.</title>
        <authorList>
            <person name="Petersen C."/>
            <person name="Sorensen T."/>
            <person name="Nielsen M.R."/>
            <person name="Sondergaard T.E."/>
            <person name="Sorensen J.L."/>
            <person name="Fitzpatrick D.A."/>
            <person name="Frisvad J.C."/>
            <person name="Nielsen K.L."/>
        </authorList>
    </citation>
    <scope>NUCLEOTIDE SEQUENCE</scope>
    <source>
        <strain evidence="2">IBT 29677</strain>
    </source>
</reference>
<feature type="compositionally biased region" description="Basic and acidic residues" evidence="1">
    <location>
        <begin position="222"/>
        <end position="235"/>
    </location>
</feature>
<dbReference type="OrthoDB" id="4363954at2759"/>
<dbReference type="GeneID" id="81363858"/>
<reference evidence="2" key="1">
    <citation type="submission" date="2022-12" db="EMBL/GenBank/DDBJ databases">
        <authorList>
            <person name="Petersen C."/>
        </authorList>
    </citation>
    <scope>NUCLEOTIDE SEQUENCE</scope>
    <source>
        <strain evidence="2">IBT 29677</strain>
    </source>
</reference>
<dbReference type="EMBL" id="JAPZBU010000002">
    <property type="protein sequence ID" value="KAJ5414897.1"/>
    <property type="molecule type" value="Genomic_DNA"/>
</dbReference>
<evidence type="ECO:0000313" key="3">
    <source>
        <dbReference type="Proteomes" id="UP001147747"/>
    </source>
</evidence>